<keyword evidence="3 8" id="KW-0498">Mitosis</keyword>
<accession>A0A814RJU6</accession>
<dbReference type="Pfam" id="PF00581">
    <property type="entry name" value="Rhodanese"/>
    <property type="match status" value="1"/>
</dbReference>
<evidence type="ECO:0000256" key="9">
    <source>
        <dbReference type="SAM" id="MobiDB-lite"/>
    </source>
</evidence>
<evidence type="ECO:0000313" key="11">
    <source>
        <dbReference type="EMBL" id="CAF1134926.1"/>
    </source>
</evidence>
<dbReference type="FunFam" id="3.40.250.10:FF:000021">
    <property type="entry name" value="M-phase inducer phosphatase cdc-25.2"/>
    <property type="match status" value="1"/>
</dbReference>
<dbReference type="SMART" id="SM00450">
    <property type="entry name" value="RHOD"/>
    <property type="match status" value="1"/>
</dbReference>
<name>A0A814RJU6_ADIRI</name>
<dbReference type="GO" id="GO:0004725">
    <property type="term" value="F:protein tyrosine phosphatase activity"/>
    <property type="evidence" value="ECO:0007669"/>
    <property type="project" value="UniProtKB-UniRule"/>
</dbReference>
<dbReference type="PRINTS" id="PR00716">
    <property type="entry name" value="MPIPHPHTASE"/>
</dbReference>
<dbReference type="GO" id="GO:0010971">
    <property type="term" value="P:positive regulation of G2/M transition of mitotic cell cycle"/>
    <property type="evidence" value="ECO:0007669"/>
    <property type="project" value="TreeGrafter"/>
</dbReference>
<dbReference type="SUPFAM" id="SSF52821">
    <property type="entry name" value="Rhodanese/Cell cycle control phosphatase"/>
    <property type="match status" value="1"/>
</dbReference>
<keyword evidence="5 8" id="KW-0904">Protein phosphatase</keyword>
<evidence type="ECO:0000256" key="5">
    <source>
        <dbReference type="ARBA" id="ARBA00022912"/>
    </source>
</evidence>
<dbReference type="AlphaFoldDB" id="A0A814RJU6"/>
<comment type="caution">
    <text evidence="11">The sequence shown here is derived from an EMBL/GenBank/DDBJ whole genome shotgun (WGS) entry which is preliminary data.</text>
</comment>
<evidence type="ECO:0000256" key="7">
    <source>
        <dbReference type="ARBA" id="ARBA00051722"/>
    </source>
</evidence>
<dbReference type="CDD" id="cd01530">
    <property type="entry name" value="Cdc25"/>
    <property type="match status" value="1"/>
</dbReference>
<dbReference type="InterPro" id="IPR001763">
    <property type="entry name" value="Rhodanese-like_dom"/>
</dbReference>
<dbReference type="GO" id="GO:0005737">
    <property type="term" value="C:cytoplasm"/>
    <property type="evidence" value="ECO:0007669"/>
    <property type="project" value="TreeGrafter"/>
</dbReference>
<dbReference type="InterPro" id="IPR000751">
    <property type="entry name" value="MPI_Phosphatase"/>
</dbReference>
<sequence>MNTLSDLDHWLHMSTSASSWSFLIRRTPRRKLVYSSSDEDVDNSPQLISSDNLRQEYQDEHLSIRSGSTDIVTSRPTRSKLEHYGFKQVARPTSLRSNKRQTLIKENKSKKIRPNELTPKENSSSRHPMQTRSQSTSDSHSEQLITLFDKTLSTVTPDRDENCLSGNRQRRLRPLPLCLSENERNMPVLTVITAEENSNLNKRLHDDDDDDENSENCRSMKRTKVINESNKENELIINRPSAVKRSRRGIGLIRSLTEPNEEQIKASVELASNRELIGDRSNTYCLPRCKSRKHPDLACISPETMVNVLNNMYSSEIENLYVVDCRYPYEYEGGHIQSAKNLFTRTQVYNEFFRNPIQLKDPSKRNIIVFHCEFSSERAPSLLRYFRSEDRTIHERSYPELHYPEIYLLDGGYKAFYEHSKEFCFPNQYRTMVDSDFHEEYRRYRLETKQYDKFTGTNERTGGGRRTRISTFRSCLSFSSQPVQYRSTNIRYDLRYTGSPPQS</sequence>
<comment type="similarity">
    <text evidence="1 8">Belongs to the MPI phosphatase family.</text>
</comment>
<dbReference type="PROSITE" id="PS50206">
    <property type="entry name" value="RHODANESE_3"/>
    <property type="match status" value="1"/>
</dbReference>
<evidence type="ECO:0000256" key="3">
    <source>
        <dbReference type="ARBA" id="ARBA00022776"/>
    </source>
</evidence>
<feature type="region of interest" description="Disordered" evidence="9">
    <location>
        <begin position="60"/>
        <end position="142"/>
    </location>
</feature>
<dbReference type="Gene3D" id="3.40.250.10">
    <property type="entry name" value="Rhodanese-like domain"/>
    <property type="match status" value="1"/>
</dbReference>
<dbReference type="GO" id="GO:0000086">
    <property type="term" value="P:G2/M transition of mitotic cell cycle"/>
    <property type="evidence" value="ECO:0007669"/>
    <property type="project" value="TreeGrafter"/>
</dbReference>
<evidence type="ECO:0000256" key="6">
    <source>
        <dbReference type="ARBA" id="ARBA00023306"/>
    </source>
</evidence>
<evidence type="ECO:0000313" key="12">
    <source>
        <dbReference type="Proteomes" id="UP000663852"/>
    </source>
</evidence>
<keyword evidence="2 8" id="KW-0132">Cell division</keyword>
<keyword evidence="6 8" id="KW-0131">Cell cycle</keyword>
<dbReference type="PANTHER" id="PTHR10828:SF17">
    <property type="entry name" value="PROTEIN-TYROSINE-PHOSPHATASE"/>
    <property type="match status" value="1"/>
</dbReference>
<gene>
    <name evidence="11" type="ORF">EDS130_LOCUS21768</name>
</gene>
<dbReference type="GO" id="GO:0005634">
    <property type="term" value="C:nucleus"/>
    <property type="evidence" value="ECO:0007669"/>
    <property type="project" value="TreeGrafter"/>
</dbReference>
<dbReference type="InterPro" id="IPR036873">
    <property type="entry name" value="Rhodanese-like_dom_sf"/>
</dbReference>
<dbReference type="Proteomes" id="UP000663852">
    <property type="component" value="Unassembled WGS sequence"/>
</dbReference>
<dbReference type="GO" id="GO:0051301">
    <property type="term" value="P:cell division"/>
    <property type="evidence" value="ECO:0007669"/>
    <property type="project" value="UniProtKB-UniRule"/>
</dbReference>
<comment type="function">
    <text evidence="8">Tyrosine protein phosphatase which functions as a dosage-dependent inducer of mitotic progression.</text>
</comment>
<feature type="domain" description="Rhodanese" evidence="10">
    <location>
        <begin position="316"/>
        <end position="425"/>
    </location>
</feature>
<feature type="compositionally biased region" description="Polar residues" evidence="9">
    <location>
        <begin position="65"/>
        <end position="76"/>
    </location>
</feature>
<feature type="compositionally biased region" description="Polar residues" evidence="9">
    <location>
        <begin position="120"/>
        <end position="142"/>
    </location>
</feature>
<dbReference type="EMBL" id="CAJNOJ010000111">
    <property type="protein sequence ID" value="CAF1134926.1"/>
    <property type="molecule type" value="Genomic_DNA"/>
</dbReference>
<reference evidence="11" key="1">
    <citation type="submission" date="2021-02" db="EMBL/GenBank/DDBJ databases">
        <authorList>
            <person name="Nowell W R."/>
        </authorList>
    </citation>
    <scope>NUCLEOTIDE SEQUENCE</scope>
</reference>
<dbReference type="OrthoDB" id="9999371at2759"/>
<dbReference type="EC" id="3.1.3.48" evidence="8"/>
<evidence type="ECO:0000256" key="1">
    <source>
        <dbReference type="ARBA" id="ARBA00011065"/>
    </source>
</evidence>
<dbReference type="GO" id="GO:0110032">
    <property type="term" value="P:positive regulation of G2/MI transition of meiotic cell cycle"/>
    <property type="evidence" value="ECO:0007669"/>
    <property type="project" value="TreeGrafter"/>
</dbReference>
<dbReference type="PANTHER" id="PTHR10828">
    <property type="entry name" value="M-PHASE INDUCER PHOSPHATASE DUAL SPECIFICITY PHOSPHATASE CDC25"/>
    <property type="match status" value="1"/>
</dbReference>
<comment type="catalytic activity">
    <reaction evidence="7 8">
        <text>O-phospho-L-tyrosyl-[protein] + H2O = L-tyrosyl-[protein] + phosphate</text>
        <dbReference type="Rhea" id="RHEA:10684"/>
        <dbReference type="Rhea" id="RHEA-COMP:10136"/>
        <dbReference type="Rhea" id="RHEA-COMP:20101"/>
        <dbReference type="ChEBI" id="CHEBI:15377"/>
        <dbReference type="ChEBI" id="CHEBI:43474"/>
        <dbReference type="ChEBI" id="CHEBI:46858"/>
        <dbReference type="ChEBI" id="CHEBI:61978"/>
        <dbReference type="EC" id="3.1.3.48"/>
    </reaction>
</comment>
<evidence type="ECO:0000256" key="4">
    <source>
        <dbReference type="ARBA" id="ARBA00022801"/>
    </source>
</evidence>
<evidence type="ECO:0000259" key="10">
    <source>
        <dbReference type="PROSITE" id="PS50206"/>
    </source>
</evidence>
<protein>
    <recommendedName>
        <fullName evidence="8">M-phase inducer phosphatase</fullName>
        <ecNumber evidence="8">3.1.3.48</ecNumber>
    </recommendedName>
</protein>
<keyword evidence="4 8" id="KW-0378">Hydrolase</keyword>
<evidence type="ECO:0000256" key="2">
    <source>
        <dbReference type="ARBA" id="ARBA00022618"/>
    </source>
</evidence>
<organism evidence="11 12">
    <name type="scientific">Adineta ricciae</name>
    <name type="common">Rotifer</name>
    <dbReference type="NCBI Taxonomy" id="249248"/>
    <lineage>
        <taxon>Eukaryota</taxon>
        <taxon>Metazoa</taxon>
        <taxon>Spiralia</taxon>
        <taxon>Gnathifera</taxon>
        <taxon>Rotifera</taxon>
        <taxon>Eurotatoria</taxon>
        <taxon>Bdelloidea</taxon>
        <taxon>Adinetida</taxon>
        <taxon>Adinetidae</taxon>
        <taxon>Adineta</taxon>
    </lineage>
</organism>
<proteinExistence type="inferred from homology"/>
<evidence type="ECO:0000256" key="8">
    <source>
        <dbReference type="RuleBase" id="RU368028"/>
    </source>
</evidence>